<dbReference type="Proteomes" id="UP001056120">
    <property type="component" value="Linkage Group LG15"/>
</dbReference>
<sequence length="208" mass="22822">MAICSCVLSKYASASTILAREGVVAYRLELPYELSGIHPTFYVSHLRKCLPDDSAHVPLDDIEVDSSLNYIEEPVAIFDRKEKQLRNKVIQLVKTTLKSWHLHCADTQRGRRSWESRLTESRRVLALKVLTLLTQVLNKSSGDTQSATADTPGRHSSVAGDSIGRHSSVSGHTSGQHSSVAGDCLGQHYNVASYSLGRPSFKTIKSAS</sequence>
<accession>A0ACB9FYE8</accession>
<comment type="caution">
    <text evidence="1">The sequence shown here is derived from an EMBL/GenBank/DDBJ whole genome shotgun (WGS) entry which is preliminary data.</text>
</comment>
<organism evidence="1 2">
    <name type="scientific">Smallanthus sonchifolius</name>
    <dbReference type="NCBI Taxonomy" id="185202"/>
    <lineage>
        <taxon>Eukaryota</taxon>
        <taxon>Viridiplantae</taxon>
        <taxon>Streptophyta</taxon>
        <taxon>Embryophyta</taxon>
        <taxon>Tracheophyta</taxon>
        <taxon>Spermatophyta</taxon>
        <taxon>Magnoliopsida</taxon>
        <taxon>eudicotyledons</taxon>
        <taxon>Gunneridae</taxon>
        <taxon>Pentapetalae</taxon>
        <taxon>asterids</taxon>
        <taxon>campanulids</taxon>
        <taxon>Asterales</taxon>
        <taxon>Asteraceae</taxon>
        <taxon>Asteroideae</taxon>
        <taxon>Heliantheae alliance</taxon>
        <taxon>Millerieae</taxon>
        <taxon>Smallanthus</taxon>
    </lineage>
</organism>
<protein>
    <submittedName>
        <fullName evidence="1">Uncharacterized protein</fullName>
    </submittedName>
</protein>
<name>A0ACB9FYE8_9ASTR</name>
<evidence type="ECO:0000313" key="2">
    <source>
        <dbReference type="Proteomes" id="UP001056120"/>
    </source>
</evidence>
<evidence type="ECO:0000313" key="1">
    <source>
        <dbReference type="EMBL" id="KAI3776279.1"/>
    </source>
</evidence>
<reference evidence="2" key="1">
    <citation type="journal article" date="2022" name="Mol. Ecol. Resour.">
        <title>The genomes of chicory, endive, great burdock and yacon provide insights into Asteraceae palaeo-polyploidization history and plant inulin production.</title>
        <authorList>
            <person name="Fan W."/>
            <person name="Wang S."/>
            <person name="Wang H."/>
            <person name="Wang A."/>
            <person name="Jiang F."/>
            <person name="Liu H."/>
            <person name="Zhao H."/>
            <person name="Xu D."/>
            <person name="Zhang Y."/>
        </authorList>
    </citation>
    <scope>NUCLEOTIDE SEQUENCE [LARGE SCALE GENOMIC DNA]</scope>
    <source>
        <strain evidence="2">cv. Yunnan</strain>
    </source>
</reference>
<keyword evidence="2" id="KW-1185">Reference proteome</keyword>
<dbReference type="EMBL" id="CM042032">
    <property type="protein sequence ID" value="KAI3776279.1"/>
    <property type="molecule type" value="Genomic_DNA"/>
</dbReference>
<proteinExistence type="predicted"/>
<gene>
    <name evidence="1" type="ORF">L1987_46054</name>
</gene>
<reference evidence="1 2" key="2">
    <citation type="journal article" date="2022" name="Mol. Ecol. Resour.">
        <title>The genomes of chicory, endive, great burdock and yacon provide insights into Asteraceae paleo-polyploidization history and plant inulin production.</title>
        <authorList>
            <person name="Fan W."/>
            <person name="Wang S."/>
            <person name="Wang H."/>
            <person name="Wang A."/>
            <person name="Jiang F."/>
            <person name="Liu H."/>
            <person name="Zhao H."/>
            <person name="Xu D."/>
            <person name="Zhang Y."/>
        </authorList>
    </citation>
    <scope>NUCLEOTIDE SEQUENCE [LARGE SCALE GENOMIC DNA]</scope>
    <source>
        <strain evidence="2">cv. Yunnan</strain>
        <tissue evidence="1">Leaves</tissue>
    </source>
</reference>